<comment type="caution">
    <text evidence="3">The sequence shown here is derived from an EMBL/GenBank/DDBJ whole genome shotgun (WGS) entry which is preliminary data.</text>
</comment>
<keyword evidence="1" id="KW-0472">Membrane</keyword>
<dbReference type="Gene3D" id="3.10.310.50">
    <property type="match status" value="1"/>
</dbReference>
<evidence type="ECO:0000313" key="3">
    <source>
        <dbReference type="EMBL" id="KYG70178.1"/>
    </source>
</evidence>
<evidence type="ECO:0000313" key="4">
    <source>
        <dbReference type="Proteomes" id="UP000075391"/>
    </source>
</evidence>
<feature type="domain" description="TPM" evidence="2">
    <location>
        <begin position="120"/>
        <end position="189"/>
    </location>
</feature>
<dbReference type="InterPro" id="IPR007621">
    <property type="entry name" value="TPM_dom"/>
</dbReference>
<name>A0A150WUI9_BDEBC</name>
<feature type="transmembrane region" description="Helical" evidence="1">
    <location>
        <begin position="74"/>
        <end position="92"/>
    </location>
</feature>
<reference evidence="3 4" key="1">
    <citation type="submission" date="2016-03" db="EMBL/GenBank/DDBJ databases">
        <authorList>
            <person name="Ploux O."/>
        </authorList>
    </citation>
    <scope>NUCLEOTIDE SEQUENCE [LARGE SCALE GENOMIC DNA]</scope>
    <source>
        <strain evidence="3 4">BER2</strain>
    </source>
</reference>
<organism evidence="3 4">
    <name type="scientific">Bdellovibrio bacteriovorus</name>
    <dbReference type="NCBI Taxonomy" id="959"/>
    <lineage>
        <taxon>Bacteria</taxon>
        <taxon>Pseudomonadati</taxon>
        <taxon>Bdellovibrionota</taxon>
        <taxon>Bdellovibrionia</taxon>
        <taxon>Bdellovibrionales</taxon>
        <taxon>Pseudobdellovibrionaceae</taxon>
        <taxon>Bdellovibrio</taxon>
    </lineage>
</organism>
<dbReference type="Pfam" id="PF04536">
    <property type="entry name" value="TPM_phosphatase"/>
    <property type="match status" value="1"/>
</dbReference>
<sequence>MAWIHRYLSSSELKEIEAAIQKAEEHTNGEIVPVIVRRSSAVGHVPLSLTLLITLFIVILEIPYSDWLWVKPWVWAWPFLIVAIYYGSTLLAQSKFIQKIFVPEKDEVDQVHRRAQLEFYLNRINRTKGGMGILIFVSVMEKKAVILADEGIAKKLPSNTWDDILAEMRAHFHDGKWSHGYQKAIERCGELLKQHFPISGNLENELTNHLIIKD</sequence>
<keyword evidence="1" id="KW-1133">Transmembrane helix</keyword>
<dbReference type="Proteomes" id="UP000075391">
    <property type="component" value="Unassembled WGS sequence"/>
</dbReference>
<dbReference type="AlphaFoldDB" id="A0A150WUI9"/>
<keyword evidence="1" id="KW-0812">Transmembrane</keyword>
<dbReference type="EMBL" id="LUKF01000003">
    <property type="protein sequence ID" value="KYG70178.1"/>
    <property type="molecule type" value="Genomic_DNA"/>
</dbReference>
<dbReference type="PANTHER" id="PTHR30373">
    <property type="entry name" value="UPF0603 PROTEIN YGCG"/>
    <property type="match status" value="1"/>
</dbReference>
<accession>A0A150WUI9</accession>
<protein>
    <recommendedName>
        <fullName evidence="2">TPM domain-containing protein</fullName>
    </recommendedName>
</protein>
<dbReference type="PANTHER" id="PTHR30373:SF8">
    <property type="entry name" value="BLL7265 PROTEIN"/>
    <property type="match status" value="1"/>
</dbReference>
<proteinExistence type="predicted"/>
<feature type="transmembrane region" description="Helical" evidence="1">
    <location>
        <begin position="41"/>
        <end position="62"/>
    </location>
</feature>
<evidence type="ECO:0000259" key="2">
    <source>
        <dbReference type="Pfam" id="PF04536"/>
    </source>
</evidence>
<evidence type="ECO:0000256" key="1">
    <source>
        <dbReference type="SAM" id="Phobius"/>
    </source>
</evidence>
<gene>
    <name evidence="3" type="ORF">AZI85_15795</name>
</gene>
<dbReference type="OrthoDB" id="5292047at2"/>